<dbReference type="AlphaFoldDB" id="A0A131ZBN0"/>
<dbReference type="GO" id="GO:0072546">
    <property type="term" value="C:EMC complex"/>
    <property type="evidence" value="ECO:0007669"/>
    <property type="project" value="TreeGrafter"/>
</dbReference>
<dbReference type="InterPro" id="IPR019008">
    <property type="entry name" value="Beta_sandwich_EMC7"/>
</dbReference>
<organism evidence="9">
    <name type="scientific">Rhipicephalus appendiculatus</name>
    <name type="common">Brown ear tick</name>
    <dbReference type="NCBI Taxonomy" id="34631"/>
    <lineage>
        <taxon>Eukaryota</taxon>
        <taxon>Metazoa</taxon>
        <taxon>Ecdysozoa</taxon>
        <taxon>Arthropoda</taxon>
        <taxon>Chelicerata</taxon>
        <taxon>Arachnida</taxon>
        <taxon>Acari</taxon>
        <taxon>Parasitiformes</taxon>
        <taxon>Ixodida</taxon>
        <taxon>Ixodoidea</taxon>
        <taxon>Ixodidae</taxon>
        <taxon>Rhipicephalinae</taxon>
        <taxon>Rhipicephalus</taxon>
        <taxon>Rhipicephalus</taxon>
    </lineage>
</organism>
<dbReference type="GO" id="GO:0030246">
    <property type="term" value="F:carbohydrate binding"/>
    <property type="evidence" value="ECO:0007669"/>
    <property type="project" value="InterPro"/>
</dbReference>
<evidence type="ECO:0000256" key="7">
    <source>
        <dbReference type="SAM" id="Phobius"/>
    </source>
</evidence>
<dbReference type="PANTHER" id="PTHR13605:SF4">
    <property type="entry name" value="ER MEMBRANE PROTEIN COMPLEX SUBUNIT 7"/>
    <property type="match status" value="1"/>
</dbReference>
<reference evidence="9" key="1">
    <citation type="journal article" date="2016" name="Ticks Tick Borne Dis.">
        <title>De novo assembly and annotation of the salivary gland transcriptome of Rhipicephalus appendiculatus male and female ticks during blood feeding.</title>
        <authorList>
            <person name="de Castro M.H."/>
            <person name="de Klerk D."/>
            <person name="Pienaar R."/>
            <person name="Latif A.A."/>
            <person name="Rees D.J."/>
            <person name="Mans B.J."/>
        </authorList>
    </citation>
    <scope>NUCLEOTIDE SEQUENCE</scope>
    <source>
        <tissue evidence="9">Salivary glands</tissue>
    </source>
</reference>
<evidence type="ECO:0000256" key="3">
    <source>
        <dbReference type="ARBA" id="ARBA00022692"/>
    </source>
</evidence>
<feature type="transmembrane region" description="Helical" evidence="7">
    <location>
        <begin position="189"/>
        <end position="208"/>
    </location>
</feature>
<evidence type="ECO:0000259" key="8">
    <source>
        <dbReference type="Pfam" id="PF09430"/>
    </source>
</evidence>
<dbReference type="InterPro" id="IPR039163">
    <property type="entry name" value="EMC7"/>
</dbReference>
<comment type="subcellular location">
    <subcellularLocation>
        <location evidence="1">Membrane</location>
        <topology evidence="1">Single-pass membrane protein</topology>
    </subcellularLocation>
</comment>
<evidence type="ECO:0000256" key="2">
    <source>
        <dbReference type="ARBA" id="ARBA00008880"/>
    </source>
</evidence>
<accession>A0A131ZBN0</accession>
<evidence type="ECO:0000256" key="4">
    <source>
        <dbReference type="ARBA" id="ARBA00022729"/>
    </source>
</evidence>
<protein>
    <submittedName>
        <fullName evidence="9">Actin binding protein</fullName>
    </submittedName>
</protein>
<sequence length="263" mass="29618">EVGEVAGCFASAIPLNGGLLPRLIRVLKIKSDMRLHSLKPASLRRACALFFHLAFLISSVGVAASDEDVVHEKHVIEGKVVPPEIATSEWLTSTRILVNGGEQLGFLRSDGSFSVHNLAPGSYVVEVANPDHVYEPVRVDINSKGKFRARRVNYIQSNLIQTLAYPLKLKSRGPFQYFQVRETWRITDFLMNPMVLMMVVPLLLIMVLPKLMNAADPETQREMHQMQMPKYDMPELSEMMTTLFTGGNKRQQQAKTTRVAKKR</sequence>
<keyword evidence="5 7" id="KW-1133">Transmembrane helix</keyword>
<evidence type="ECO:0000256" key="1">
    <source>
        <dbReference type="ARBA" id="ARBA00004167"/>
    </source>
</evidence>
<dbReference type="Pfam" id="PF09430">
    <property type="entry name" value="EMC7_beta-sandw"/>
    <property type="match status" value="1"/>
</dbReference>
<dbReference type="PANTHER" id="PTHR13605">
    <property type="entry name" value="ER MEMBRANE PROTEIN COMPLEX SUBUNIT 7"/>
    <property type="match status" value="1"/>
</dbReference>
<keyword evidence="4" id="KW-0732">Signal</keyword>
<feature type="non-terminal residue" evidence="9">
    <location>
        <position position="1"/>
    </location>
</feature>
<name>A0A131ZBN0_RHIAP</name>
<keyword evidence="6 7" id="KW-0472">Membrane</keyword>
<keyword evidence="3 7" id="KW-0812">Transmembrane</keyword>
<comment type="similarity">
    <text evidence="2">Belongs to the EMC7 family.</text>
</comment>
<feature type="non-terminal residue" evidence="9">
    <location>
        <position position="263"/>
    </location>
</feature>
<dbReference type="SUPFAM" id="SSF49452">
    <property type="entry name" value="Starch-binding domain-like"/>
    <property type="match status" value="1"/>
</dbReference>
<evidence type="ECO:0000313" key="9">
    <source>
        <dbReference type="EMBL" id="JAP88338.1"/>
    </source>
</evidence>
<dbReference type="InterPro" id="IPR013784">
    <property type="entry name" value="Carb-bd-like_fold"/>
</dbReference>
<evidence type="ECO:0000256" key="6">
    <source>
        <dbReference type="ARBA" id="ARBA00023136"/>
    </source>
</evidence>
<proteinExistence type="inferred from homology"/>
<feature type="domain" description="ER membrane protein complex subunit 7 beta-sandwich" evidence="8">
    <location>
        <begin position="88"/>
        <end position="197"/>
    </location>
</feature>
<evidence type="ECO:0000256" key="5">
    <source>
        <dbReference type="ARBA" id="ARBA00022989"/>
    </source>
</evidence>
<dbReference type="EMBL" id="GEDV01000219">
    <property type="protein sequence ID" value="JAP88338.1"/>
    <property type="molecule type" value="Transcribed_RNA"/>
</dbReference>